<evidence type="ECO:0000313" key="1">
    <source>
        <dbReference type="EMBL" id="MBO2450269.1"/>
    </source>
</evidence>
<proteinExistence type="predicted"/>
<protein>
    <submittedName>
        <fullName evidence="1">Uncharacterized protein</fullName>
    </submittedName>
</protein>
<evidence type="ECO:0000313" key="2">
    <source>
        <dbReference type="Proteomes" id="UP000669179"/>
    </source>
</evidence>
<reference evidence="1" key="1">
    <citation type="submission" date="2021-03" db="EMBL/GenBank/DDBJ databases">
        <authorList>
            <person name="Kanchanasin P."/>
            <person name="Saeng-In P."/>
            <person name="Phongsopitanun W."/>
            <person name="Yuki M."/>
            <person name="Kudo T."/>
            <person name="Ohkuma M."/>
            <person name="Tanasupawat S."/>
        </authorList>
    </citation>
    <scope>NUCLEOTIDE SEQUENCE</scope>
    <source>
        <strain evidence="1">GKU 128</strain>
    </source>
</reference>
<dbReference type="Proteomes" id="UP000669179">
    <property type="component" value="Unassembled WGS sequence"/>
</dbReference>
<name>A0A939PI70_9ACTN</name>
<dbReference type="AlphaFoldDB" id="A0A939PI70"/>
<keyword evidence="2" id="KW-1185">Reference proteome</keyword>
<dbReference type="RefSeq" id="WP_208258160.1">
    <property type="nucleotide sequence ID" value="NZ_JAGEOJ010000010.1"/>
</dbReference>
<dbReference type="EMBL" id="JAGEOJ010000010">
    <property type="protein sequence ID" value="MBO2450269.1"/>
    <property type="molecule type" value="Genomic_DNA"/>
</dbReference>
<organism evidence="1 2">
    <name type="scientific">Actinomadura barringtoniae</name>
    <dbReference type="NCBI Taxonomy" id="1427535"/>
    <lineage>
        <taxon>Bacteria</taxon>
        <taxon>Bacillati</taxon>
        <taxon>Actinomycetota</taxon>
        <taxon>Actinomycetes</taxon>
        <taxon>Streptosporangiales</taxon>
        <taxon>Thermomonosporaceae</taxon>
        <taxon>Actinomadura</taxon>
    </lineage>
</organism>
<comment type="caution">
    <text evidence="1">The sequence shown here is derived from an EMBL/GenBank/DDBJ whole genome shotgun (WGS) entry which is preliminary data.</text>
</comment>
<sequence length="330" mass="36138">MSGGLSCYTGNLVAYLERHEPDPAERVARSIRVAVRTDAPGGGLAISHHAQPLQRLPDGGGELRYQGAADRATALREIEAELDAHQQALVVADSALLPWSAAPDPDSAPDAAPDADSDAGAPHYLLVNDRKSGYWHVIDRFAALLPGGGEQQPFGGWLTDEEFAWLLRPLDPLPLQQRRRNEHAFGFPVPIPPDGRYQWLARVPDQEGPAVLPGQWLTDPSEALDHLGQNVAEELLEDIWAVAQHHIFRYGHLADDLDGADEALAAWGELPRAVRFAHESAKRGRSRDSLLKAAFDRLARIEDDLREPLAARGYGVEHSDQMITSKGEET</sequence>
<gene>
    <name evidence="1" type="ORF">J4573_24425</name>
</gene>
<accession>A0A939PI70</accession>